<dbReference type="PANTHER" id="PTHR43777">
    <property type="entry name" value="MOLYBDENUM COFACTOR CYTIDYLYLTRANSFERASE"/>
    <property type="match status" value="1"/>
</dbReference>
<protein>
    <submittedName>
        <fullName evidence="3">Nucleotidyltransferase family protein</fullName>
    </submittedName>
</protein>
<evidence type="ECO:0000256" key="1">
    <source>
        <dbReference type="ARBA" id="ARBA00022842"/>
    </source>
</evidence>
<evidence type="ECO:0000313" key="4">
    <source>
        <dbReference type="Proteomes" id="UP001315686"/>
    </source>
</evidence>
<dbReference type="RefSeq" id="WP_327792793.1">
    <property type="nucleotide sequence ID" value="NZ_JADQAZ010000001.1"/>
</dbReference>
<keyword evidence="1" id="KW-0460">Magnesium</keyword>
<dbReference type="InterPro" id="IPR025877">
    <property type="entry name" value="MobA-like_NTP_Trfase"/>
</dbReference>
<comment type="caution">
    <text evidence="3">The sequence shown here is derived from an EMBL/GenBank/DDBJ whole genome shotgun (WGS) entry which is preliminary data.</text>
</comment>
<organism evidence="3 4">
    <name type="scientific">Harenicola maris</name>
    <dbReference type="NCBI Taxonomy" id="2841044"/>
    <lineage>
        <taxon>Bacteria</taxon>
        <taxon>Pseudomonadati</taxon>
        <taxon>Pseudomonadota</taxon>
        <taxon>Alphaproteobacteria</taxon>
        <taxon>Rhodobacterales</taxon>
        <taxon>Paracoccaceae</taxon>
        <taxon>Harenicola</taxon>
    </lineage>
</organism>
<gene>
    <name evidence="3" type="ORF">IV417_04300</name>
</gene>
<name>A0AAP2CN83_9RHOB</name>
<proteinExistence type="predicted"/>
<reference evidence="3 4" key="1">
    <citation type="journal article" date="2021" name="Arch. Microbiol.">
        <title>Harenicola maris gen. nov., sp. nov. isolated from the Sea of Japan shallow sediments.</title>
        <authorList>
            <person name="Romanenko L.A."/>
            <person name="Kurilenko V.V."/>
            <person name="Chernysheva N.Y."/>
            <person name="Tekutyeva L.A."/>
            <person name="Velansky P.V."/>
            <person name="Svetashev V.I."/>
            <person name="Isaeva M.P."/>
        </authorList>
    </citation>
    <scope>NUCLEOTIDE SEQUENCE [LARGE SCALE GENOMIC DNA]</scope>
    <source>
        <strain evidence="3 4">KMM 3653</strain>
    </source>
</reference>
<dbReference type="SUPFAM" id="SSF53448">
    <property type="entry name" value="Nucleotide-diphospho-sugar transferases"/>
    <property type="match status" value="1"/>
</dbReference>
<feature type="domain" description="MobA-like NTP transferase" evidence="2">
    <location>
        <begin position="7"/>
        <end position="166"/>
    </location>
</feature>
<dbReference type="AlphaFoldDB" id="A0AAP2CN83"/>
<evidence type="ECO:0000259" key="2">
    <source>
        <dbReference type="Pfam" id="PF12804"/>
    </source>
</evidence>
<accession>A0AAP2CN83</accession>
<dbReference type="Pfam" id="PF12804">
    <property type="entry name" value="NTP_transf_3"/>
    <property type="match status" value="1"/>
</dbReference>
<dbReference type="PANTHER" id="PTHR43777:SF1">
    <property type="entry name" value="MOLYBDENUM COFACTOR CYTIDYLYLTRANSFERASE"/>
    <property type="match status" value="1"/>
</dbReference>
<dbReference type="Proteomes" id="UP001315686">
    <property type="component" value="Unassembled WGS sequence"/>
</dbReference>
<dbReference type="GO" id="GO:0016779">
    <property type="term" value="F:nucleotidyltransferase activity"/>
    <property type="evidence" value="ECO:0007669"/>
    <property type="project" value="UniProtKB-ARBA"/>
</dbReference>
<evidence type="ECO:0000313" key="3">
    <source>
        <dbReference type="EMBL" id="MBT0956596.1"/>
    </source>
</evidence>
<dbReference type="CDD" id="cd04182">
    <property type="entry name" value="GT_2_like_f"/>
    <property type="match status" value="1"/>
</dbReference>
<keyword evidence="4" id="KW-1185">Reference proteome</keyword>
<dbReference type="EMBL" id="JADQAZ010000001">
    <property type="protein sequence ID" value="MBT0956596.1"/>
    <property type="molecule type" value="Genomic_DNA"/>
</dbReference>
<dbReference type="InterPro" id="IPR029044">
    <property type="entry name" value="Nucleotide-diphossugar_trans"/>
</dbReference>
<dbReference type="Gene3D" id="3.90.550.10">
    <property type="entry name" value="Spore Coat Polysaccharide Biosynthesis Protein SpsA, Chain A"/>
    <property type="match status" value="1"/>
</dbReference>
<sequence length="202" mass="21562">MRDLTVLLLAAGLSRRMGAQNKLLLPIGGMPMIRHMVETYSALSPRALLVVTGHDATAIEAALKGTQATCIHNPDYAKGQASSVAAGLRAAGPATGLLIGLGDQPLLTIDDLRSLLWAHSRADPARISIPKQGEQRGNPILVPGILRPRLLADPAAPGCKKFTRSNPEHVQFHALPALGFYADVDTPEAYRALKYRPAKEPT</sequence>